<dbReference type="HOGENOM" id="CLU_001666_11_0_1"/>
<evidence type="ECO:0000313" key="9">
    <source>
        <dbReference type="EMBL" id="KQJ87976.1"/>
    </source>
</evidence>
<dbReference type="InterPro" id="IPR027417">
    <property type="entry name" value="P-loop_NTPase"/>
</dbReference>
<dbReference type="AlphaFoldDB" id="I1IKN2"/>
<keyword evidence="11" id="KW-1185">Reference proteome</keyword>
<reference evidence="10" key="3">
    <citation type="submission" date="2018-08" db="UniProtKB">
        <authorList>
            <consortium name="EnsemblPlants"/>
        </authorList>
    </citation>
    <scope>IDENTIFICATION</scope>
    <source>
        <strain evidence="10">cv. Bd21</strain>
    </source>
</reference>
<keyword evidence="3" id="KW-0347">Helicase</keyword>
<evidence type="ECO:0000259" key="7">
    <source>
        <dbReference type="Pfam" id="PF13086"/>
    </source>
</evidence>
<gene>
    <name evidence="10" type="primary">LOC100822262</name>
    <name evidence="9" type="ORF">BRADI_4g14650v3</name>
</gene>
<feature type="compositionally biased region" description="Basic and acidic residues" evidence="6">
    <location>
        <begin position="1108"/>
        <end position="1118"/>
    </location>
</feature>
<sequence>MADEPRDPALHDSKELGTMQSFECEGKQPGDVLDIRNRSKVVKGVEANYALKLANNPAKRSKLDEHKVAMLGKKRARQTVLINDEDAKQACITRISTPRIQSRGVGEGPVETQNQLVIRDQMQSETMSSERSNSAAPNDQYAESNGDDELVSQSWSKKMNAEEPPSDGYQQSAPRQASLRQTMDYKQMKGRPVFSQRAVVTGQNTADQKLANKKSLVSKKQVSAKNTQYQDTSVERLLQEVTSDKFWHNPDESELQSVPGSFESAEEYIRVFEPLLFEECRAQLYSSYEESLESVSRNAHVMVRVKNVDRRERGWYDVVVLPTHEHKWTFKEGEVAVLSFPQPGSAAQSSNTYRKTVGSNGDAESERGRLVGRVRRHMPNDTRDPIGAIIRFYVGNSFDSSCSETNVLGKLQPQSTWYLTGLGSLATTQREYVALHAFRRLNVQMQNAILQPSPEHFPKYQEQPPAMPDCFTPNFSCHLHHTFNGPQLSAIHWAAMHTAAGTSSGVVKKQEPWPFTLVQGPPGTGKTHTVWGMLNVIHLVQYQHYYAALLKKLAPESYEQVGGSASSGSEAVAAGSMDEVLQSMNQNLFRTLPKLCPKPRMLVCAPSNAATDELLARVLDRGFIDGEMRVYRPDVARVGVDSQSRAAQAVSVERRTEQLLMKGRDEVIGWLHQLKCREQQLSQEIALLQRELNMVAEAGRSQGSFGVDPDMLAERDRNRDILLQKLAASVESRDKVLVEMSRLLILESRFRAGRNFNLEDARASLEASFASEAEIVFTTVSSSGRKLFSSLNHGFDMVVIDEAAQASEVGVLPPLSLGAARCVLVGDPQQLPATVISKAAGTLLYSRSLFERFQQAGCPTILLSVQYRMHPQIREFPSRYFYQGRLTDSESVVNLPDEAYYRDVLMAPYIFYDISHGRESHRGGSSSYQNVHEAQFALRLYEHLQKFLRANGGRRASVGIITPYKLQLKCLQREFAEVMNTAEGKDIYINTVDAFQGQERDVIIMSCVRASNHGVGFVADIRRMNVALTRARRALWVIGNANALMQSEDWAALVADAKARKCFMDLNSIPNDFLPMNNSSSTRGRNSSNNTRNTWTGGPRPRYFDVPPEPRIDMRAGEGEGPIFVPRNGSYRNLNDLGRPGDGPRDNLQFGTTRRPNPSNGPR</sequence>
<keyword evidence="4" id="KW-0067">ATP-binding</keyword>
<feature type="region of interest" description="Disordered" evidence="6">
    <location>
        <begin position="1"/>
        <end position="30"/>
    </location>
</feature>
<dbReference type="InterPro" id="IPR041679">
    <property type="entry name" value="DNA2/NAM7-like_C"/>
</dbReference>
<keyword evidence="5" id="KW-0175">Coiled coil</keyword>
<dbReference type="GeneID" id="100822262"/>
<dbReference type="EMBL" id="CM000883">
    <property type="protein sequence ID" value="KQJ87976.1"/>
    <property type="molecule type" value="Genomic_DNA"/>
</dbReference>
<dbReference type="EnsemblPlants" id="KQJ87976">
    <property type="protein sequence ID" value="KQJ87976"/>
    <property type="gene ID" value="BRADI_4g14650v3"/>
</dbReference>
<evidence type="ECO:0000259" key="8">
    <source>
        <dbReference type="Pfam" id="PF13087"/>
    </source>
</evidence>
<dbReference type="GO" id="GO:0005694">
    <property type="term" value="C:chromosome"/>
    <property type="evidence" value="ECO:0007669"/>
    <property type="project" value="UniProtKB-ARBA"/>
</dbReference>
<evidence type="ECO:0000256" key="5">
    <source>
        <dbReference type="SAM" id="Coils"/>
    </source>
</evidence>
<evidence type="ECO:0000313" key="11">
    <source>
        <dbReference type="Proteomes" id="UP000008810"/>
    </source>
</evidence>
<dbReference type="OMA" id="NCYVDMD"/>
<proteinExistence type="predicted"/>
<feature type="coiled-coil region" evidence="5">
    <location>
        <begin position="671"/>
        <end position="698"/>
    </location>
</feature>
<dbReference type="GO" id="GO:0016787">
    <property type="term" value="F:hydrolase activity"/>
    <property type="evidence" value="ECO:0007669"/>
    <property type="project" value="UniProtKB-KW"/>
</dbReference>
<dbReference type="CDD" id="cd18042">
    <property type="entry name" value="DEXXQc_SETX"/>
    <property type="match status" value="1"/>
</dbReference>
<dbReference type="PANTHER" id="PTHR10887">
    <property type="entry name" value="DNA2/NAM7 HELICASE FAMILY"/>
    <property type="match status" value="1"/>
</dbReference>
<feature type="domain" description="DNA2/NAM7 helicase helicase" evidence="7">
    <location>
        <begin position="504"/>
        <end position="838"/>
    </location>
</feature>
<reference evidence="9 10" key="1">
    <citation type="journal article" date="2010" name="Nature">
        <title>Genome sequencing and analysis of the model grass Brachypodium distachyon.</title>
        <authorList>
            <consortium name="International Brachypodium Initiative"/>
        </authorList>
    </citation>
    <scope>NUCLEOTIDE SEQUENCE [LARGE SCALE GENOMIC DNA]</scope>
    <source>
        <strain evidence="9">Bd21</strain>
        <strain evidence="10">cv. Bd21</strain>
    </source>
</reference>
<feature type="region of interest" description="Disordered" evidence="6">
    <location>
        <begin position="122"/>
        <end position="153"/>
    </location>
</feature>
<feature type="compositionally biased region" description="Polar residues" evidence="6">
    <location>
        <begin position="122"/>
        <end position="143"/>
    </location>
</feature>
<dbReference type="GO" id="GO:0003723">
    <property type="term" value="F:RNA binding"/>
    <property type="evidence" value="ECO:0000318"/>
    <property type="project" value="GO_Central"/>
</dbReference>
<dbReference type="RefSeq" id="XP_010237583.1">
    <property type="nucleotide sequence ID" value="XM_010239281.3"/>
</dbReference>
<accession>I1IKN2</accession>
<organism evidence="9">
    <name type="scientific">Brachypodium distachyon</name>
    <name type="common">Purple false brome</name>
    <name type="synonym">Trachynia distachya</name>
    <dbReference type="NCBI Taxonomy" id="15368"/>
    <lineage>
        <taxon>Eukaryota</taxon>
        <taxon>Viridiplantae</taxon>
        <taxon>Streptophyta</taxon>
        <taxon>Embryophyta</taxon>
        <taxon>Tracheophyta</taxon>
        <taxon>Spermatophyta</taxon>
        <taxon>Magnoliopsida</taxon>
        <taxon>Liliopsida</taxon>
        <taxon>Poales</taxon>
        <taxon>Poaceae</taxon>
        <taxon>BOP clade</taxon>
        <taxon>Pooideae</taxon>
        <taxon>Stipodae</taxon>
        <taxon>Brachypodieae</taxon>
        <taxon>Brachypodium</taxon>
    </lineage>
</organism>
<feature type="domain" description="DNA2/NAM7 helicase-like C-terminal" evidence="8">
    <location>
        <begin position="845"/>
        <end position="1041"/>
    </location>
</feature>
<dbReference type="Gene3D" id="3.40.50.300">
    <property type="entry name" value="P-loop containing nucleotide triphosphate hydrolases"/>
    <property type="match status" value="2"/>
</dbReference>
<dbReference type="GO" id="GO:0005524">
    <property type="term" value="F:ATP binding"/>
    <property type="evidence" value="ECO:0007669"/>
    <property type="project" value="UniProtKB-KW"/>
</dbReference>
<dbReference type="InterPro" id="IPR047187">
    <property type="entry name" value="SF1_C_Upf1"/>
</dbReference>
<evidence type="ECO:0000256" key="3">
    <source>
        <dbReference type="ARBA" id="ARBA00022806"/>
    </source>
</evidence>
<dbReference type="Pfam" id="PF13086">
    <property type="entry name" value="AAA_11"/>
    <property type="match status" value="1"/>
</dbReference>
<dbReference type="InterPro" id="IPR045055">
    <property type="entry name" value="DNA2/NAM7-like"/>
</dbReference>
<dbReference type="Proteomes" id="UP000008810">
    <property type="component" value="Chromosome 4"/>
</dbReference>
<protein>
    <recommendedName>
        <fullName evidence="12">Helicase ATP-binding domain-containing protein</fullName>
    </recommendedName>
</protein>
<dbReference type="GO" id="GO:0004386">
    <property type="term" value="F:helicase activity"/>
    <property type="evidence" value="ECO:0007669"/>
    <property type="project" value="UniProtKB-KW"/>
</dbReference>
<dbReference type="eggNOG" id="KOG1801">
    <property type="taxonomic scope" value="Eukaryota"/>
</dbReference>
<dbReference type="KEGG" id="bdi:100822262"/>
<reference evidence="9" key="2">
    <citation type="submission" date="2017-06" db="EMBL/GenBank/DDBJ databases">
        <title>WGS assembly of Brachypodium distachyon.</title>
        <authorList>
            <consortium name="The International Brachypodium Initiative"/>
            <person name="Lucas S."/>
            <person name="Harmon-Smith M."/>
            <person name="Lail K."/>
            <person name="Tice H."/>
            <person name="Grimwood J."/>
            <person name="Bruce D."/>
            <person name="Barry K."/>
            <person name="Shu S."/>
            <person name="Lindquist E."/>
            <person name="Wang M."/>
            <person name="Pitluck S."/>
            <person name="Vogel J.P."/>
            <person name="Garvin D.F."/>
            <person name="Mockler T.C."/>
            <person name="Schmutz J."/>
            <person name="Rokhsar D."/>
            <person name="Bevan M.W."/>
        </authorList>
    </citation>
    <scope>NUCLEOTIDE SEQUENCE</scope>
    <source>
        <strain evidence="9">Bd21</strain>
    </source>
</reference>
<dbReference type="FunFam" id="3.40.50.300:FF:000326">
    <property type="entry name" value="P-loop containing nucleoside triphosphate hydrolase"/>
    <property type="match status" value="1"/>
</dbReference>
<keyword evidence="1" id="KW-0547">Nucleotide-binding</keyword>
<evidence type="ECO:0000256" key="6">
    <source>
        <dbReference type="SAM" id="MobiDB-lite"/>
    </source>
</evidence>
<feature type="compositionally biased region" description="Polar residues" evidence="6">
    <location>
        <begin position="1149"/>
        <end position="1163"/>
    </location>
</feature>
<evidence type="ECO:0008006" key="12">
    <source>
        <dbReference type="Google" id="ProtNLM"/>
    </source>
</evidence>
<keyword evidence="2" id="KW-0378">Hydrolase</keyword>
<dbReference type="Gramene" id="KQJ87976">
    <property type="protein sequence ID" value="KQJ87976"/>
    <property type="gene ID" value="BRADI_4g14650v3"/>
</dbReference>
<evidence type="ECO:0000256" key="4">
    <source>
        <dbReference type="ARBA" id="ARBA00022840"/>
    </source>
</evidence>
<evidence type="ECO:0000256" key="2">
    <source>
        <dbReference type="ARBA" id="ARBA00022801"/>
    </source>
</evidence>
<dbReference type="SUPFAM" id="SSF52540">
    <property type="entry name" value="P-loop containing nucleoside triphosphate hydrolases"/>
    <property type="match status" value="1"/>
</dbReference>
<dbReference type="PANTHER" id="PTHR10887:SF497">
    <property type="entry name" value="HELICASE ATP-BINDING DOMAIN-CONTAINING PROTEIN"/>
    <property type="match status" value="1"/>
</dbReference>
<feature type="compositionally biased region" description="Low complexity" evidence="6">
    <location>
        <begin position="1077"/>
        <end position="1098"/>
    </location>
</feature>
<dbReference type="OrthoDB" id="6513042at2759"/>
<dbReference type="STRING" id="15368.I1IKN2"/>
<dbReference type="InterPro" id="IPR041677">
    <property type="entry name" value="DNA2/NAM7_AAA_11"/>
</dbReference>
<dbReference type="CDD" id="cd18808">
    <property type="entry name" value="SF1_C_Upf1"/>
    <property type="match status" value="1"/>
</dbReference>
<dbReference type="Pfam" id="PF13087">
    <property type="entry name" value="AAA_12"/>
    <property type="match status" value="1"/>
</dbReference>
<name>I1IKN2_BRADI</name>
<evidence type="ECO:0000313" key="10">
    <source>
        <dbReference type="EnsemblPlants" id="KQJ87976"/>
    </source>
</evidence>
<feature type="region of interest" description="Disordered" evidence="6">
    <location>
        <begin position="1075"/>
        <end position="1163"/>
    </location>
</feature>
<evidence type="ECO:0000256" key="1">
    <source>
        <dbReference type="ARBA" id="ARBA00022741"/>
    </source>
</evidence>
<feature type="compositionally biased region" description="Basic and acidic residues" evidence="6">
    <location>
        <begin position="1"/>
        <end position="15"/>
    </location>
</feature>